<dbReference type="Pfam" id="PF05592">
    <property type="entry name" value="Bac_rhamnosid"/>
    <property type="match status" value="1"/>
</dbReference>
<evidence type="ECO:0000259" key="7">
    <source>
        <dbReference type="Pfam" id="PF17390"/>
    </source>
</evidence>
<feature type="domain" description="Alpha-L-rhamnosidase C-terminal" evidence="7">
    <location>
        <begin position="631"/>
        <end position="686"/>
    </location>
</feature>
<dbReference type="SUPFAM" id="SSF48208">
    <property type="entry name" value="Six-hairpin glycosidases"/>
    <property type="match status" value="1"/>
</dbReference>
<dbReference type="AlphaFoldDB" id="A0A7G9GG34"/>
<dbReference type="RefSeq" id="WP_249329371.1">
    <property type="nucleotide sequence ID" value="NZ_CP060635.1"/>
</dbReference>
<dbReference type="GO" id="GO:0005975">
    <property type="term" value="P:carbohydrate metabolic process"/>
    <property type="evidence" value="ECO:0007669"/>
    <property type="project" value="InterPro"/>
</dbReference>
<gene>
    <name evidence="8" type="ORF">H9Q79_05625</name>
</gene>
<feature type="domain" description="Alpha-L-rhamnosidase six-hairpin glycosidase" evidence="6">
    <location>
        <begin position="300"/>
        <end position="623"/>
    </location>
</feature>
<evidence type="ECO:0000259" key="6">
    <source>
        <dbReference type="Pfam" id="PF17389"/>
    </source>
</evidence>
<evidence type="ECO:0000256" key="1">
    <source>
        <dbReference type="ARBA" id="ARBA00001445"/>
    </source>
</evidence>
<name>A0A7G9GG34_9FIRM</name>
<dbReference type="Pfam" id="PF08531">
    <property type="entry name" value="Bac_rhamnosid_N"/>
    <property type="match status" value="1"/>
</dbReference>
<evidence type="ECO:0000256" key="3">
    <source>
        <dbReference type="ARBA" id="ARBA00022801"/>
    </source>
</evidence>
<dbReference type="PANTHER" id="PTHR33307">
    <property type="entry name" value="ALPHA-RHAMNOSIDASE (EUROFUNG)"/>
    <property type="match status" value="1"/>
</dbReference>
<feature type="domain" description="Bacterial alpha-L-rhamnosidase N-terminal" evidence="5">
    <location>
        <begin position="36"/>
        <end position="188"/>
    </location>
</feature>
<dbReference type="EMBL" id="CP060635">
    <property type="protein sequence ID" value="QNM09766.1"/>
    <property type="molecule type" value="Genomic_DNA"/>
</dbReference>
<feature type="domain" description="Alpha-L-rhamnosidase concanavalin-like" evidence="4">
    <location>
        <begin position="200"/>
        <end position="283"/>
    </location>
</feature>
<evidence type="ECO:0000259" key="4">
    <source>
        <dbReference type="Pfam" id="PF05592"/>
    </source>
</evidence>
<keyword evidence="3 8" id="KW-0378">Hydrolase</keyword>
<evidence type="ECO:0000256" key="2">
    <source>
        <dbReference type="ARBA" id="ARBA00012652"/>
    </source>
</evidence>
<evidence type="ECO:0000313" key="8">
    <source>
        <dbReference type="EMBL" id="QNM09766.1"/>
    </source>
</evidence>
<proteinExistence type="predicted"/>
<protein>
    <recommendedName>
        <fullName evidence="2">alpha-L-rhamnosidase</fullName>
        <ecNumber evidence="2">3.2.1.40</ecNumber>
    </recommendedName>
</protein>
<dbReference type="InterPro" id="IPR035396">
    <property type="entry name" value="Bac_rhamnosid6H"/>
</dbReference>
<reference evidence="8 9" key="1">
    <citation type="submission" date="2020-08" db="EMBL/GenBank/DDBJ databases">
        <authorList>
            <person name="Liu C."/>
            <person name="Sun Q."/>
        </authorList>
    </citation>
    <scope>NUCLEOTIDE SEQUENCE [LARGE SCALE GENOMIC DNA]</scope>
    <source>
        <strain evidence="8 9">NSJ-29</strain>
    </source>
</reference>
<dbReference type="Gene3D" id="1.50.10.10">
    <property type="match status" value="1"/>
</dbReference>
<dbReference type="InterPro" id="IPR016007">
    <property type="entry name" value="Alpha_rhamnosid"/>
</dbReference>
<keyword evidence="9" id="KW-1185">Reference proteome</keyword>
<dbReference type="InterPro" id="IPR012341">
    <property type="entry name" value="6hp_glycosidase-like_sf"/>
</dbReference>
<evidence type="ECO:0000313" key="9">
    <source>
        <dbReference type="Proteomes" id="UP000515860"/>
    </source>
</evidence>
<dbReference type="InterPro" id="IPR013737">
    <property type="entry name" value="Bac_rhamnosid_N"/>
</dbReference>
<dbReference type="PANTHER" id="PTHR33307:SF6">
    <property type="entry name" value="ALPHA-RHAMNOSIDASE (EUROFUNG)-RELATED"/>
    <property type="match status" value="1"/>
</dbReference>
<dbReference type="Proteomes" id="UP000515860">
    <property type="component" value="Chromosome"/>
</dbReference>
<dbReference type="InterPro" id="IPR008928">
    <property type="entry name" value="6-hairpin_glycosidase_sf"/>
</dbReference>
<dbReference type="Pfam" id="PF17390">
    <property type="entry name" value="Bac_rhamnosid_C"/>
    <property type="match status" value="1"/>
</dbReference>
<dbReference type="GO" id="GO:0030596">
    <property type="term" value="F:alpha-L-rhamnosidase activity"/>
    <property type="evidence" value="ECO:0007669"/>
    <property type="project" value="UniProtKB-EC"/>
</dbReference>
<evidence type="ECO:0000259" key="5">
    <source>
        <dbReference type="Pfam" id="PF08531"/>
    </source>
</evidence>
<dbReference type="InterPro" id="IPR008902">
    <property type="entry name" value="Rhamnosid_concanavalin"/>
</dbReference>
<dbReference type="InterPro" id="IPR035398">
    <property type="entry name" value="Bac_rhamnosid_C"/>
</dbReference>
<accession>A0A7G9GG34</accession>
<dbReference type="KEGG" id="whj:H9Q79_05625"/>
<dbReference type="Gene3D" id="2.60.120.260">
    <property type="entry name" value="Galactose-binding domain-like"/>
    <property type="match status" value="2"/>
</dbReference>
<dbReference type="EC" id="3.2.1.40" evidence="2"/>
<sequence length="703" mass="80144">MRKLWFGKWIECPWCGENTAPEFLGEFLLDRIPGGAVLEISGLGFYSARLNGVRVGDALLQPAFSNYTKSVYYNRYPVSALLKEGRNILEVTVGNGWFHEPGEDSFDFEHASWKMRPVLLCQLLTKEKVLLASGKDWKCRGSRWVFNSLRLGVSYDASREEEEYLPAVIAKGPGGQLKEQTIPPIRIEEYLQPKRVLGRVYDFGKNMAGDVRITVSGEKGSKLAVIYGERLNEDGKIDQRWIKRHPEIPRIQVDEYTLSGAGPEVFQSDFTYKGFRYAEVRGECRIENVTARSFHTYVKERGGFQCSDSRVNRIMEAVRNSTLSNLHHTITDCPHREKNGWLGDAHASCEQALLQFDMEKIYRHYLDAVADCQWPSGQLPCIAPTSVYGYNFQSGPTWDGALFRIPWALYVYTGKTGWLKRWYPAMKKYMDYLPWICDEKGICESGLGDFLPMEGVPVCPDGMMLTGHLKEIQQLMSQISCALGKYREAEIYKEQAESARKALRREYGVRQDRNISYLASALHFDLAGSKAEAKRWAAELAALLGENQYRAGTGIFSSVYMLEELTRYGYFSEALRTALQPECPGWVYMTEQGGATLWEHWDGKRGSLNHHMRSGIAKWFYQALAGISLEGVQPGFRHLVLKPNFTEEIEWVTVWLESPKGRIEICRQGDEYRLKLPEGIGATVLIGRQCYEAEGECRFRNNL</sequence>
<dbReference type="Pfam" id="PF17389">
    <property type="entry name" value="Bac_rhamnosid6H"/>
    <property type="match status" value="1"/>
</dbReference>
<comment type="catalytic activity">
    <reaction evidence="1">
        <text>Hydrolysis of terminal non-reducing alpha-L-rhamnose residues in alpha-L-rhamnosides.</text>
        <dbReference type="EC" id="3.2.1.40"/>
    </reaction>
</comment>
<organism evidence="8 9">
    <name type="scientific">Wansuia hejianensis</name>
    <dbReference type="NCBI Taxonomy" id="2763667"/>
    <lineage>
        <taxon>Bacteria</taxon>
        <taxon>Bacillati</taxon>
        <taxon>Bacillota</taxon>
        <taxon>Clostridia</taxon>
        <taxon>Lachnospirales</taxon>
        <taxon>Lachnospiraceae</taxon>
        <taxon>Wansuia</taxon>
    </lineage>
</organism>
<dbReference type="Gene3D" id="2.60.420.10">
    <property type="entry name" value="Maltose phosphorylase, domain 3"/>
    <property type="match status" value="1"/>
</dbReference>